<dbReference type="GO" id="GO:0009425">
    <property type="term" value="C:bacterial-type flagellum basal body"/>
    <property type="evidence" value="ECO:0007669"/>
    <property type="project" value="UniProtKB-SubCell"/>
</dbReference>
<accession>A0A0W1A4C5</accession>
<keyword evidence="10" id="KW-1185">Reference proteome</keyword>
<gene>
    <name evidence="9" type="primary">fliO</name>
    <name evidence="9" type="ORF">Lwor_2309</name>
</gene>
<dbReference type="AlphaFoldDB" id="A0A0W1A4C5"/>
<keyword evidence="2 7" id="KW-0812">Transmembrane</keyword>
<name>A0A0W1A4C5_9GAMM</name>
<evidence type="ECO:0000256" key="2">
    <source>
        <dbReference type="ARBA" id="ARBA00022692"/>
    </source>
</evidence>
<evidence type="ECO:0000256" key="3">
    <source>
        <dbReference type="ARBA" id="ARBA00022989"/>
    </source>
</evidence>
<dbReference type="RefSeq" id="WP_083501628.1">
    <property type="nucleotide sequence ID" value="NZ_CBCRUR010000026.1"/>
</dbReference>
<dbReference type="Pfam" id="PF04347">
    <property type="entry name" value="FliO"/>
    <property type="match status" value="1"/>
</dbReference>
<dbReference type="STRING" id="45076.Lwor_2309"/>
<keyword evidence="5 7" id="KW-0975">Bacterial flagellum</keyword>
<evidence type="ECO:0000256" key="8">
    <source>
        <dbReference type="SAM" id="SignalP"/>
    </source>
</evidence>
<comment type="similarity">
    <text evidence="6 7">Belongs to the FliO/MopB family.</text>
</comment>
<evidence type="ECO:0000313" key="9">
    <source>
        <dbReference type="EMBL" id="KTD76191.1"/>
    </source>
</evidence>
<dbReference type="InterPro" id="IPR052205">
    <property type="entry name" value="FliO/MopB"/>
</dbReference>
<keyword evidence="3 7" id="KW-1133">Transmembrane helix</keyword>
<comment type="caution">
    <text evidence="9">The sequence shown here is derived from an EMBL/GenBank/DDBJ whole genome shotgun (WGS) entry which is preliminary data.</text>
</comment>
<dbReference type="PATRIC" id="fig|45076.6.peg.2535"/>
<keyword evidence="4 7" id="KW-0472">Membrane</keyword>
<evidence type="ECO:0000256" key="5">
    <source>
        <dbReference type="ARBA" id="ARBA00023143"/>
    </source>
</evidence>
<dbReference type="PANTHER" id="PTHR38766">
    <property type="entry name" value="FLAGELLAR PROTEIN FLIO"/>
    <property type="match status" value="1"/>
</dbReference>
<keyword evidence="8" id="KW-0732">Signal</keyword>
<evidence type="ECO:0000256" key="4">
    <source>
        <dbReference type="ARBA" id="ARBA00023136"/>
    </source>
</evidence>
<protein>
    <recommendedName>
        <fullName evidence="7">Flagellar protein</fullName>
    </recommendedName>
</protein>
<keyword evidence="9" id="KW-0966">Cell projection</keyword>
<dbReference type="NCBIfam" id="TIGR03500">
    <property type="entry name" value="FliO_TIGR"/>
    <property type="match status" value="1"/>
</dbReference>
<evidence type="ECO:0000313" key="10">
    <source>
        <dbReference type="Proteomes" id="UP000054662"/>
    </source>
</evidence>
<comment type="subcellular location">
    <subcellularLocation>
        <location evidence="7">Cell membrane</location>
    </subcellularLocation>
    <subcellularLocation>
        <location evidence="7">Bacterial flagellum basal body</location>
    </subcellularLocation>
</comment>
<keyword evidence="1 7" id="KW-1003">Cell membrane</keyword>
<evidence type="ECO:0000256" key="7">
    <source>
        <dbReference type="RuleBase" id="RU362064"/>
    </source>
</evidence>
<keyword evidence="9" id="KW-0969">Cilium</keyword>
<evidence type="ECO:0000256" key="6">
    <source>
        <dbReference type="ARBA" id="ARBA00037937"/>
    </source>
</evidence>
<proteinExistence type="inferred from homology"/>
<dbReference type="InterPro" id="IPR022781">
    <property type="entry name" value="Flagellar_biosynth_FliO"/>
</dbReference>
<organism evidence="9 10">
    <name type="scientific">Legionella worsleiensis</name>
    <dbReference type="NCBI Taxonomy" id="45076"/>
    <lineage>
        <taxon>Bacteria</taxon>
        <taxon>Pseudomonadati</taxon>
        <taxon>Pseudomonadota</taxon>
        <taxon>Gammaproteobacteria</taxon>
        <taxon>Legionellales</taxon>
        <taxon>Legionellaceae</taxon>
        <taxon>Legionella</taxon>
    </lineage>
</organism>
<feature type="transmembrane region" description="Helical" evidence="7">
    <location>
        <begin position="38"/>
        <end position="57"/>
    </location>
</feature>
<evidence type="ECO:0000256" key="1">
    <source>
        <dbReference type="ARBA" id="ARBA00022475"/>
    </source>
</evidence>
<dbReference type="GO" id="GO:0005886">
    <property type="term" value="C:plasma membrane"/>
    <property type="evidence" value="ECO:0007669"/>
    <property type="project" value="UniProtKB-SubCell"/>
</dbReference>
<keyword evidence="9" id="KW-0282">Flagellum</keyword>
<reference evidence="9 10" key="1">
    <citation type="submission" date="2015-11" db="EMBL/GenBank/DDBJ databases">
        <title>Genomic analysis of 38 Legionella species identifies large and diverse effector repertoires.</title>
        <authorList>
            <person name="Burstein D."/>
            <person name="Amaro F."/>
            <person name="Zusman T."/>
            <person name="Lifshitz Z."/>
            <person name="Cohen O."/>
            <person name="Gilbert J.A."/>
            <person name="Pupko T."/>
            <person name="Shuman H.A."/>
            <person name="Segal G."/>
        </authorList>
    </citation>
    <scope>NUCLEOTIDE SEQUENCE [LARGE SCALE GENOMIC DNA]</scope>
    <source>
        <strain evidence="9 10">ATCC 49508</strain>
    </source>
</reference>
<dbReference type="OrthoDB" id="5741235at2"/>
<feature type="chain" id="PRO_5006919373" description="Flagellar protein" evidence="8">
    <location>
        <begin position="23"/>
        <end position="138"/>
    </location>
</feature>
<dbReference type="PANTHER" id="PTHR38766:SF1">
    <property type="entry name" value="FLAGELLAR PROTEIN FLIO"/>
    <property type="match status" value="1"/>
</dbReference>
<feature type="signal peptide" evidence="8">
    <location>
        <begin position="1"/>
        <end position="22"/>
    </location>
</feature>
<sequence>MITKTYCFVILLLCSVLSEAHAVGTGASNMISQGELLRVFSGLLLVLLVIVLLSWVVKRLHGANFSSSNGLQSLASLTLGPKERILLIKAGTRYLLMGVGSCSVNLLYDFGEELPSGFELNNKATFAHLLKSAVGTSK</sequence>
<dbReference type="GO" id="GO:0044781">
    <property type="term" value="P:bacterial-type flagellum organization"/>
    <property type="evidence" value="ECO:0007669"/>
    <property type="project" value="UniProtKB-UniRule"/>
</dbReference>
<dbReference type="EMBL" id="LNZC01000029">
    <property type="protein sequence ID" value="KTD76191.1"/>
    <property type="molecule type" value="Genomic_DNA"/>
</dbReference>
<dbReference type="Proteomes" id="UP000054662">
    <property type="component" value="Unassembled WGS sequence"/>
</dbReference>